<protein>
    <recommendedName>
        <fullName evidence="1">PglD N-terminal domain-containing protein</fullName>
    </recommendedName>
</protein>
<dbReference type="Proteomes" id="UP000358933">
    <property type="component" value="Unassembled WGS sequence"/>
</dbReference>
<dbReference type="EMBL" id="AACJKW010000016">
    <property type="protein sequence ID" value="EAK8194308.1"/>
    <property type="molecule type" value="Genomic_DNA"/>
</dbReference>
<reference evidence="2 3" key="1">
    <citation type="submission" date="2019-04" db="EMBL/GenBank/DDBJ databases">
        <authorList>
            <person name="Ashton P.M."/>
            <person name="Dallman T."/>
            <person name="Nair S."/>
            <person name="De Pinna E."/>
            <person name="Peters T."/>
            <person name="Grant K."/>
        </authorList>
    </citation>
    <scope>NUCLEOTIDE SEQUENCE [LARGE SCALE GENOMIC DNA]</scope>
    <source>
        <strain evidence="2 3">OXC2299</strain>
    </source>
</reference>
<sequence length="82" mass="9443">MKNVIIIGAGGFARELYSYLKDANYEIIGYIDIQENNFFDLKYLGNEDNFDKKLIQKASFALGVGQINLRKKNPCKTFKKIM</sequence>
<feature type="domain" description="PglD N-terminal" evidence="1">
    <location>
        <begin position="3"/>
        <end position="72"/>
    </location>
</feature>
<dbReference type="Pfam" id="PF17836">
    <property type="entry name" value="PglD_N"/>
    <property type="match status" value="1"/>
</dbReference>
<dbReference type="InterPro" id="IPR041561">
    <property type="entry name" value="PglD_N"/>
</dbReference>
<organism evidence="2 3">
    <name type="scientific">Campylobacter jejuni</name>
    <dbReference type="NCBI Taxonomy" id="197"/>
    <lineage>
        <taxon>Bacteria</taxon>
        <taxon>Pseudomonadati</taxon>
        <taxon>Campylobacterota</taxon>
        <taxon>Epsilonproteobacteria</taxon>
        <taxon>Campylobacterales</taxon>
        <taxon>Campylobacteraceae</taxon>
        <taxon>Campylobacter</taxon>
    </lineage>
</organism>
<gene>
    <name evidence="2" type="ORF">E7N58_09215</name>
</gene>
<dbReference type="AlphaFoldDB" id="A0A693BRZ4"/>
<evidence type="ECO:0000259" key="1">
    <source>
        <dbReference type="Pfam" id="PF17836"/>
    </source>
</evidence>
<evidence type="ECO:0000313" key="2">
    <source>
        <dbReference type="EMBL" id="EAK8194308.1"/>
    </source>
</evidence>
<accession>A0A693BRZ4</accession>
<comment type="caution">
    <text evidence="2">The sequence shown here is derived from an EMBL/GenBank/DDBJ whole genome shotgun (WGS) entry which is preliminary data.</text>
</comment>
<dbReference type="Gene3D" id="3.40.50.20">
    <property type="match status" value="1"/>
</dbReference>
<name>A0A693BRZ4_CAMJU</name>
<evidence type="ECO:0000313" key="3">
    <source>
        <dbReference type="Proteomes" id="UP000358933"/>
    </source>
</evidence>
<proteinExistence type="predicted"/>